<accession>A0AAD8USH3</accession>
<evidence type="ECO:0000313" key="1">
    <source>
        <dbReference type="EMBL" id="KAK1727610.1"/>
    </source>
</evidence>
<proteinExistence type="predicted"/>
<organism evidence="1 2">
    <name type="scientific">Glomerella acutata</name>
    <name type="common">Colletotrichum acutatum</name>
    <dbReference type="NCBI Taxonomy" id="27357"/>
    <lineage>
        <taxon>Eukaryota</taxon>
        <taxon>Fungi</taxon>
        <taxon>Dikarya</taxon>
        <taxon>Ascomycota</taxon>
        <taxon>Pezizomycotina</taxon>
        <taxon>Sordariomycetes</taxon>
        <taxon>Hypocreomycetidae</taxon>
        <taxon>Glomerellales</taxon>
        <taxon>Glomerellaceae</taxon>
        <taxon>Colletotrichum</taxon>
        <taxon>Colletotrichum acutatum species complex</taxon>
    </lineage>
</organism>
<dbReference type="Proteomes" id="UP001244207">
    <property type="component" value="Unassembled WGS sequence"/>
</dbReference>
<name>A0AAD8USH3_GLOAC</name>
<dbReference type="RefSeq" id="XP_060367665.1">
    <property type="nucleotide sequence ID" value="XM_060501634.1"/>
</dbReference>
<sequence>MTVFTSLLLTDHRPQSTAHPNPLACISHLVVQSLSRAENILVAEPRRGRRGLVLCSRRRAQKSPRRPCCFHPSGSTPVQAFPQLRPSQGPTLAESRSRAPHGKFLFNVSPLAGTMKGGLCFLCSLSVGRGHGQATGTRPDNRLLLARCSRVSIAIVIPQLPCRDGPGVRDDGSDSAQWHRETAVLVLLPYRSAVPGHGQRTCMHKRGTPGIYTRLPSATWDI</sequence>
<protein>
    <submittedName>
        <fullName evidence="1">Uncharacterized protein</fullName>
    </submittedName>
</protein>
<dbReference type="EMBL" id="JAHMHS010000023">
    <property type="protein sequence ID" value="KAK1727610.1"/>
    <property type="molecule type" value="Genomic_DNA"/>
</dbReference>
<comment type="caution">
    <text evidence="1">The sequence shown here is derived from an EMBL/GenBank/DDBJ whole genome shotgun (WGS) entry which is preliminary data.</text>
</comment>
<dbReference type="AlphaFoldDB" id="A0AAD8USH3"/>
<reference evidence="1" key="1">
    <citation type="submission" date="2021-12" db="EMBL/GenBank/DDBJ databases">
        <title>Comparative genomics, transcriptomics and evolutionary studies reveal genomic signatures of adaptation to plant cell wall in hemibiotrophic fungi.</title>
        <authorList>
            <consortium name="DOE Joint Genome Institute"/>
            <person name="Baroncelli R."/>
            <person name="Diaz J.F."/>
            <person name="Benocci T."/>
            <person name="Peng M."/>
            <person name="Battaglia E."/>
            <person name="Haridas S."/>
            <person name="Andreopoulos W."/>
            <person name="Labutti K."/>
            <person name="Pangilinan J."/>
            <person name="Floch G.L."/>
            <person name="Makela M.R."/>
            <person name="Henrissat B."/>
            <person name="Grigoriev I.V."/>
            <person name="Crouch J.A."/>
            <person name="De Vries R.P."/>
            <person name="Sukno S.A."/>
            <person name="Thon M.R."/>
        </authorList>
    </citation>
    <scope>NUCLEOTIDE SEQUENCE</scope>
    <source>
        <strain evidence="1">CBS 112980</strain>
    </source>
</reference>
<evidence type="ECO:0000313" key="2">
    <source>
        <dbReference type="Proteomes" id="UP001244207"/>
    </source>
</evidence>
<keyword evidence="2" id="KW-1185">Reference proteome</keyword>
<gene>
    <name evidence="1" type="ORF">BDZ83DRAFT_197392</name>
</gene>
<dbReference type="GeneID" id="85385533"/>